<evidence type="ECO:0000313" key="4">
    <source>
        <dbReference type="EMBL" id="EPE28656.1"/>
    </source>
</evidence>
<name>S3D9J2_GLAL2</name>
<evidence type="ECO:0000313" key="5">
    <source>
        <dbReference type="Proteomes" id="UP000016922"/>
    </source>
</evidence>
<dbReference type="Pfam" id="PF01565">
    <property type="entry name" value="FAD_binding_4"/>
    <property type="match status" value="1"/>
</dbReference>
<dbReference type="Gene3D" id="3.30.465.10">
    <property type="match status" value="2"/>
</dbReference>
<evidence type="ECO:0000259" key="3">
    <source>
        <dbReference type="PROSITE" id="PS51387"/>
    </source>
</evidence>
<proteinExistence type="inferred from homology"/>
<dbReference type="SUPFAM" id="SSF56176">
    <property type="entry name" value="FAD-binding/transporter-associated domain-like"/>
    <property type="match status" value="1"/>
</dbReference>
<dbReference type="InterPro" id="IPR016169">
    <property type="entry name" value="FAD-bd_PCMH_sub2"/>
</dbReference>
<dbReference type="PANTHER" id="PTHR13878">
    <property type="entry name" value="GULONOLACTONE OXIDASE"/>
    <property type="match status" value="1"/>
</dbReference>
<dbReference type="Proteomes" id="UP000016922">
    <property type="component" value="Unassembled WGS sequence"/>
</dbReference>
<dbReference type="OMA" id="WSSPTYQ"/>
<dbReference type="EMBL" id="KE145368">
    <property type="protein sequence ID" value="EPE28656.1"/>
    <property type="molecule type" value="Genomic_DNA"/>
</dbReference>
<dbReference type="InterPro" id="IPR006094">
    <property type="entry name" value="Oxid_FAD_bind_N"/>
</dbReference>
<keyword evidence="2" id="KW-0560">Oxidoreductase</keyword>
<dbReference type="InterPro" id="IPR016166">
    <property type="entry name" value="FAD-bd_PCMH"/>
</dbReference>
<dbReference type="InterPro" id="IPR036318">
    <property type="entry name" value="FAD-bd_PCMH-like_sf"/>
</dbReference>
<sequence>MKVSAFAVAAIAQTVAVQASSAHRFYEHAANATNGNATSNGNCYCFPGDACWPSESTWAALNTTTSGRLIATTPIGSPCHAPNYDEAACAAIQSAWTGPQIHLSSSSSVMTPFFANQSCDPFTPQTQACLLGNYVRYAVDVQTVDDIVAGVKFAADNNVRFVVRNTGHDFLGRSTGAGALSVWTHNLKDIDFIDNYSDKFYTGKAAKVGAGVLGYEMLTAAKAKGVVVVSGTCPTVGLAGGYTQGGGHSALSTSFGLAADQTLSFDVVTAAGKLVTASRTKNSDLYWALSGGGGGNYGIVTSMTVKTHPDAKIGGASLQLSTAYTTKDTFYSVVSEFHRLLPDMVDAGTMVVFVISSTFLQISPVTGYNKTADEMKAIMAPFVAVLNAKNVPFAATYTEFDSYYDHYAQYMGPLPMGHVLVEEYQFASRLLPRSVIKNNNDGIQAVLRNATQGGAMILGLGLDVSKPGDVDNAVLPAWRDALIHSTFVTIWDSTAPWSSMVADQDKLTNVWNPALKALTPGSGSYMNEADYREPDFQTNFFGANYEKLLAIKKKWDPKALFYATVGVGSEFWEIKQDGHMCRIE</sequence>
<dbReference type="PANTHER" id="PTHR13878:SF91">
    <property type="entry name" value="FAD BINDING DOMAIN PROTEIN (AFU_ORTHOLOGUE AFUA_6G12070)-RELATED"/>
    <property type="match status" value="1"/>
</dbReference>
<dbReference type="KEGG" id="glz:GLAREA_09777"/>
<dbReference type="GO" id="GO:0016491">
    <property type="term" value="F:oxidoreductase activity"/>
    <property type="evidence" value="ECO:0007669"/>
    <property type="project" value="UniProtKB-KW"/>
</dbReference>
<dbReference type="InterPro" id="IPR012951">
    <property type="entry name" value="BBE"/>
</dbReference>
<dbReference type="InterPro" id="IPR050432">
    <property type="entry name" value="FAD-linked_Oxidoreductases_BP"/>
</dbReference>
<dbReference type="AlphaFoldDB" id="S3D9J2"/>
<dbReference type="eggNOG" id="ENOG502QQWK">
    <property type="taxonomic scope" value="Eukaryota"/>
</dbReference>
<dbReference type="PROSITE" id="PS51387">
    <property type="entry name" value="FAD_PCMH"/>
    <property type="match status" value="1"/>
</dbReference>
<feature type="domain" description="FAD-binding PCMH-type" evidence="3">
    <location>
        <begin position="130"/>
        <end position="310"/>
    </location>
</feature>
<dbReference type="OrthoDB" id="9983560at2759"/>
<reference evidence="4 5" key="1">
    <citation type="journal article" date="2013" name="BMC Genomics">
        <title>Genomics-driven discovery of the pneumocandin biosynthetic gene cluster in the fungus Glarea lozoyensis.</title>
        <authorList>
            <person name="Chen L."/>
            <person name="Yue Q."/>
            <person name="Zhang X."/>
            <person name="Xiang M."/>
            <person name="Wang C."/>
            <person name="Li S."/>
            <person name="Che Y."/>
            <person name="Ortiz-Lopez F.J."/>
            <person name="Bills G.F."/>
            <person name="Liu X."/>
            <person name="An Z."/>
        </authorList>
    </citation>
    <scope>NUCLEOTIDE SEQUENCE [LARGE SCALE GENOMIC DNA]</scope>
    <source>
        <strain evidence="5">ATCC 20868 / MF5171</strain>
    </source>
</reference>
<organism evidence="4 5">
    <name type="scientific">Glarea lozoyensis (strain ATCC 20868 / MF5171)</name>
    <dbReference type="NCBI Taxonomy" id="1116229"/>
    <lineage>
        <taxon>Eukaryota</taxon>
        <taxon>Fungi</taxon>
        <taxon>Dikarya</taxon>
        <taxon>Ascomycota</taxon>
        <taxon>Pezizomycotina</taxon>
        <taxon>Leotiomycetes</taxon>
        <taxon>Helotiales</taxon>
        <taxon>Helotiaceae</taxon>
        <taxon>Glarea</taxon>
    </lineage>
</organism>
<dbReference type="GeneID" id="19468824"/>
<evidence type="ECO:0000256" key="2">
    <source>
        <dbReference type="ARBA" id="ARBA00023002"/>
    </source>
</evidence>
<dbReference type="RefSeq" id="XP_008084564.1">
    <property type="nucleotide sequence ID" value="XM_008086373.1"/>
</dbReference>
<protein>
    <submittedName>
        <fullName evidence="4">FAD-binding protein</fullName>
    </submittedName>
</protein>
<dbReference type="HOGENOM" id="CLU_018354_4_2_1"/>
<comment type="similarity">
    <text evidence="1">Belongs to the oxygen-dependent FAD-linked oxidoreductase family.</text>
</comment>
<gene>
    <name evidence="4" type="ORF">GLAREA_09777</name>
</gene>
<dbReference type="GO" id="GO:0071949">
    <property type="term" value="F:FAD binding"/>
    <property type="evidence" value="ECO:0007669"/>
    <property type="project" value="InterPro"/>
</dbReference>
<keyword evidence="5" id="KW-1185">Reference proteome</keyword>
<evidence type="ECO:0000256" key="1">
    <source>
        <dbReference type="ARBA" id="ARBA00005466"/>
    </source>
</evidence>
<accession>S3D9J2</accession>
<dbReference type="Pfam" id="PF08031">
    <property type="entry name" value="BBE"/>
    <property type="match status" value="1"/>
</dbReference>